<feature type="signal peptide" evidence="1">
    <location>
        <begin position="1"/>
        <end position="22"/>
    </location>
</feature>
<gene>
    <name evidence="2" type="ORF">PCOR1329_LOCUS36734</name>
</gene>
<dbReference type="InterPro" id="IPR013320">
    <property type="entry name" value="ConA-like_dom_sf"/>
</dbReference>
<evidence type="ECO:0000256" key="1">
    <source>
        <dbReference type="SAM" id="SignalP"/>
    </source>
</evidence>
<feature type="non-terminal residue" evidence="2">
    <location>
        <position position="239"/>
    </location>
</feature>
<dbReference type="EMBL" id="CAUYUJ010014465">
    <property type="protein sequence ID" value="CAK0841563.1"/>
    <property type="molecule type" value="Genomic_DNA"/>
</dbReference>
<dbReference type="InterPro" id="IPR037019">
    <property type="entry name" value="Glyco_hydro_7_sf"/>
</dbReference>
<comment type="caution">
    <text evidence="2">The sequence shown here is derived from an EMBL/GenBank/DDBJ whole genome shotgun (WGS) entry which is preliminary data.</text>
</comment>
<protein>
    <submittedName>
        <fullName evidence="2">Uncharacterized protein</fullName>
    </submittedName>
</protein>
<proteinExistence type="predicted"/>
<sequence>MQHCAGMVSIFFAMFMCVLAAARQPKNTTTSTPSSVPDCGGSFSVTGRHGGRQLLVPTGWKNKEGFENVLVEGDHLVPHLGARAYFADTCTAGVYNNTDYMRINLLGKSLRFSADLKGAGCGCNVAFYLTSMGHNKNASECFDHYCDANNVCGQSCSEIDIMEANQFAWHSTLHTATDPDGAASGFGGGGDGWDGPRNWTADDYGVGGKCIDTAKAFQVVASFPVDASGNLVAMQAGGR</sequence>
<keyword evidence="3" id="KW-1185">Reference proteome</keyword>
<evidence type="ECO:0000313" key="2">
    <source>
        <dbReference type="EMBL" id="CAK0841563.1"/>
    </source>
</evidence>
<evidence type="ECO:0000313" key="3">
    <source>
        <dbReference type="Proteomes" id="UP001189429"/>
    </source>
</evidence>
<reference evidence="2" key="1">
    <citation type="submission" date="2023-10" db="EMBL/GenBank/DDBJ databases">
        <authorList>
            <person name="Chen Y."/>
            <person name="Shah S."/>
            <person name="Dougan E. K."/>
            <person name="Thang M."/>
            <person name="Chan C."/>
        </authorList>
    </citation>
    <scope>NUCLEOTIDE SEQUENCE [LARGE SCALE GENOMIC DNA]</scope>
</reference>
<feature type="chain" id="PRO_5045554418" evidence="1">
    <location>
        <begin position="23"/>
        <end position="239"/>
    </location>
</feature>
<dbReference type="SUPFAM" id="SSF49899">
    <property type="entry name" value="Concanavalin A-like lectins/glucanases"/>
    <property type="match status" value="1"/>
</dbReference>
<accession>A0ABN9T8W0</accession>
<dbReference type="Gene3D" id="2.70.100.10">
    <property type="entry name" value="Glycoside hydrolase, family 7, domain"/>
    <property type="match status" value="1"/>
</dbReference>
<name>A0ABN9T8W0_9DINO</name>
<organism evidence="2 3">
    <name type="scientific">Prorocentrum cordatum</name>
    <dbReference type="NCBI Taxonomy" id="2364126"/>
    <lineage>
        <taxon>Eukaryota</taxon>
        <taxon>Sar</taxon>
        <taxon>Alveolata</taxon>
        <taxon>Dinophyceae</taxon>
        <taxon>Prorocentrales</taxon>
        <taxon>Prorocentraceae</taxon>
        <taxon>Prorocentrum</taxon>
    </lineage>
</organism>
<keyword evidence="1" id="KW-0732">Signal</keyword>
<dbReference type="Proteomes" id="UP001189429">
    <property type="component" value="Unassembled WGS sequence"/>
</dbReference>